<evidence type="ECO:0000256" key="10">
    <source>
        <dbReference type="ARBA" id="ARBA00032370"/>
    </source>
</evidence>
<evidence type="ECO:0000256" key="14">
    <source>
        <dbReference type="ARBA" id="ARBA00041418"/>
    </source>
</evidence>
<comment type="caution">
    <text evidence="20">The sequence shown here is derived from an EMBL/GenBank/DDBJ whole genome shotgun (WGS) entry which is preliminary data.</text>
</comment>
<keyword evidence="20" id="KW-0131">Cell cycle</keyword>
<feature type="transmembrane region" description="Helical" evidence="19">
    <location>
        <begin position="191"/>
        <end position="208"/>
    </location>
</feature>
<evidence type="ECO:0000256" key="3">
    <source>
        <dbReference type="ARBA" id="ARBA00022676"/>
    </source>
</evidence>
<sequence>MATDRARASTESEGTSRPERARRRPLLGFLDSPVASYYLLVGLTTLLVLIGLGMVLSASSVKSLQRGDSPYEIFLGQAQYAFLGTIALVAASLMRPSFYKRVSWPFLAAAIGMQLLIFTPLARSKGGNTGWIYLGGFTVQPAEIAKLALAIWLGTVLARKARLLHQWGHVFMPAVPVVGIVVGLVLAGHDLGTAIILLMVVAGALWIAGVPGRMFMAGGLAMGVAVWALVAFQGNSNRLGRIDSWLNASCDPSVATCYQFIHGKWALASGGLSGVGLGAGSEKWLYLPEAHNDFIFAVIGEELGLQGTVLMLVLFGALGYAMSRVVVRHPDPAVKVTTGAICCWIVGQALVNIGVVIGALPVIGVPLPLVSAGGSALIMTMAALGVVISFARDEPGAREALAARSGTVRRSLAVVGGSVRRRRKDA</sequence>
<keyword evidence="6" id="KW-0133">Cell shape</keyword>
<evidence type="ECO:0000256" key="15">
    <source>
        <dbReference type="ARBA" id="ARBA00044770"/>
    </source>
</evidence>
<dbReference type="GO" id="GO:0015648">
    <property type="term" value="F:lipid-linked peptidoglycan transporter activity"/>
    <property type="evidence" value="ECO:0007669"/>
    <property type="project" value="TreeGrafter"/>
</dbReference>
<evidence type="ECO:0000256" key="7">
    <source>
        <dbReference type="ARBA" id="ARBA00022984"/>
    </source>
</evidence>
<organism evidence="20 21">
    <name type="scientific">Flavimobilis soli</name>
    <dbReference type="NCBI Taxonomy" id="442709"/>
    <lineage>
        <taxon>Bacteria</taxon>
        <taxon>Bacillati</taxon>
        <taxon>Actinomycetota</taxon>
        <taxon>Actinomycetes</taxon>
        <taxon>Micrococcales</taxon>
        <taxon>Jonesiaceae</taxon>
        <taxon>Flavimobilis</taxon>
    </lineage>
</organism>
<feature type="transmembrane region" description="Helical" evidence="19">
    <location>
        <begin position="309"/>
        <end position="327"/>
    </location>
</feature>
<feature type="compositionally biased region" description="Basic and acidic residues" evidence="18">
    <location>
        <begin position="1"/>
        <end position="19"/>
    </location>
</feature>
<evidence type="ECO:0000256" key="13">
    <source>
        <dbReference type="ARBA" id="ARBA00041185"/>
    </source>
</evidence>
<protein>
    <recommendedName>
        <fullName evidence="13">Probable peptidoglycan glycosyltransferase FtsW</fullName>
        <ecNumber evidence="15">2.4.99.28</ecNumber>
    </recommendedName>
    <alternativeName>
        <fullName evidence="14">Cell division protein FtsW</fullName>
    </alternativeName>
    <alternativeName>
        <fullName evidence="11">Cell wall polymerase</fullName>
    </alternativeName>
    <alternativeName>
        <fullName evidence="10">Peptidoglycan polymerase</fullName>
    </alternativeName>
</protein>
<evidence type="ECO:0000256" key="16">
    <source>
        <dbReference type="ARBA" id="ARBA00049902"/>
    </source>
</evidence>
<evidence type="ECO:0000256" key="12">
    <source>
        <dbReference type="ARBA" id="ARBA00038053"/>
    </source>
</evidence>
<evidence type="ECO:0000256" key="2">
    <source>
        <dbReference type="ARBA" id="ARBA00004752"/>
    </source>
</evidence>
<dbReference type="PROSITE" id="PS00428">
    <property type="entry name" value="FTSW_RODA_SPOVE"/>
    <property type="match status" value="1"/>
</dbReference>
<comment type="catalytic activity">
    <reaction evidence="16">
        <text>[GlcNAc-(1-&gt;4)-Mur2Ac(oyl-L-Ala-gamma-D-Glu-L-Lys-D-Ala-D-Ala)](n)-di-trans,octa-cis-undecaprenyl diphosphate + beta-D-GlcNAc-(1-&gt;4)-Mur2Ac(oyl-L-Ala-gamma-D-Glu-L-Lys-D-Ala-D-Ala)-di-trans,octa-cis-undecaprenyl diphosphate = [GlcNAc-(1-&gt;4)-Mur2Ac(oyl-L-Ala-gamma-D-Glu-L-Lys-D-Ala-D-Ala)](n+1)-di-trans,octa-cis-undecaprenyl diphosphate + di-trans,octa-cis-undecaprenyl diphosphate + H(+)</text>
        <dbReference type="Rhea" id="RHEA:23708"/>
        <dbReference type="Rhea" id="RHEA-COMP:9602"/>
        <dbReference type="Rhea" id="RHEA-COMP:9603"/>
        <dbReference type="ChEBI" id="CHEBI:15378"/>
        <dbReference type="ChEBI" id="CHEBI:58405"/>
        <dbReference type="ChEBI" id="CHEBI:60033"/>
        <dbReference type="ChEBI" id="CHEBI:78435"/>
        <dbReference type="EC" id="2.4.99.28"/>
    </reaction>
</comment>
<evidence type="ECO:0000256" key="6">
    <source>
        <dbReference type="ARBA" id="ARBA00022960"/>
    </source>
</evidence>
<evidence type="ECO:0000313" key="21">
    <source>
        <dbReference type="Proteomes" id="UP000221394"/>
    </source>
</evidence>
<feature type="transmembrane region" description="Helical" evidence="19">
    <location>
        <begin position="369"/>
        <end position="391"/>
    </location>
</feature>
<comment type="subcellular location">
    <subcellularLocation>
        <location evidence="1">Membrane</location>
        <topology evidence="1">Multi-pass membrane protein</topology>
    </subcellularLocation>
</comment>
<dbReference type="RefSeq" id="WP_098457119.1">
    <property type="nucleotide sequence ID" value="NZ_PDJH01000001.1"/>
</dbReference>
<evidence type="ECO:0000256" key="17">
    <source>
        <dbReference type="ARBA" id="ARBA00049966"/>
    </source>
</evidence>
<dbReference type="AlphaFoldDB" id="A0A2A9EBE4"/>
<dbReference type="PANTHER" id="PTHR30474:SF2">
    <property type="entry name" value="PEPTIDOGLYCAN GLYCOSYLTRANSFERASE FTSW-RELATED"/>
    <property type="match status" value="1"/>
</dbReference>
<keyword evidence="4" id="KW-0808">Transferase</keyword>
<reference evidence="20 21" key="1">
    <citation type="submission" date="2017-10" db="EMBL/GenBank/DDBJ databases">
        <title>Sequencing the genomes of 1000 actinobacteria strains.</title>
        <authorList>
            <person name="Klenk H.-P."/>
        </authorList>
    </citation>
    <scope>NUCLEOTIDE SEQUENCE [LARGE SCALE GENOMIC DNA]</scope>
    <source>
        <strain evidence="20 21">DSM 21574</strain>
    </source>
</reference>
<dbReference type="InterPro" id="IPR001182">
    <property type="entry name" value="FtsW/RodA"/>
</dbReference>
<dbReference type="Pfam" id="PF01098">
    <property type="entry name" value="FTSW_RODA_SPOVE"/>
    <property type="match status" value="1"/>
</dbReference>
<feature type="transmembrane region" description="Helical" evidence="19">
    <location>
        <begin position="80"/>
        <end position="98"/>
    </location>
</feature>
<keyword evidence="9 19" id="KW-0472">Membrane</keyword>
<dbReference type="GO" id="GO:0009252">
    <property type="term" value="P:peptidoglycan biosynthetic process"/>
    <property type="evidence" value="ECO:0007669"/>
    <property type="project" value="UniProtKB-KW"/>
</dbReference>
<evidence type="ECO:0000256" key="8">
    <source>
        <dbReference type="ARBA" id="ARBA00022989"/>
    </source>
</evidence>
<dbReference type="OrthoDB" id="9768187at2"/>
<proteinExistence type="inferred from homology"/>
<accession>A0A2A9EBE4</accession>
<comment type="similarity">
    <text evidence="12">Belongs to the SEDS family. FtsW subfamily.</text>
</comment>
<evidence type="ECO:0000256" key="9">
    <source>
        <dbReference type="ARBA" id="ARBA00023136"/>
    </source>
</evidence>
<dbReference type="Proteomes" id="UP000221394">
    <property type="component" value="Unassembled WGS sequence"/>
</dbReference>
<evidence type="ECO:0000256" key="19">
    <source>
        <dbReference type="SAM" id="Phobius"/>
    </source>
</evidence>
<feature type="region of interest" description="Disordered" evidence="18">
    <location>
        <begin position="1"/>
        <end position="20"/>
    </location>
</feature>
<keyword evidence="8 19" id="KW-1133">Transmembrane helix</keyword>
<gene>
    <name evidence="20" type="ORF">ATL41_0581</name>
</gene>
<keyword evidence="21" id="KW-1185">Reference proteome</keyword>
<comment type="function">
    <text evidence="17">Peptidoglycan polymerase that is essential for cell division.</text>
</comment>
<dbReference type="GO" id="GO:0051301">
    <property type="term" value="P:cell division"/>
    <property type="evidence" value="ECO:0007669"/>
    <property type="project" value="UniProtKB-KW"/>
</dbReference>
<keyword evidence="5 19" id="KW-0812">Transmembrane</keyword>
<dbReference type="GO" id="GO:0032153">
    <property type="term" value="C:cell division site"/>
    <property type="evidence" value="ECO:0007669"/>
    <property type="project" value="TreeGrafter"/>
</dbReference>
<feature type="transmembrane region" description="Helical" evidence="19">
    <location>
        <begin position="167"/>
        <end position="185"/>
    </location>
</feature>
<keyword evidence="7" id="KW-0573">Peptidoglycan synthesis</keyword>
<evidence type="ECO:0000256" key="18">
    <source>
        <dbReference type="SAM" id="MobiDB-lite"/>
    </source>
</evidence>
<dbReference type="GO" id="GO:0008360">
    <property type="term" value="P:regulation of cell shape"/>
    <property type="evidence" value="ECO:0007669"/>
    <property type="project" value="UniProtKB-KW"/>
</dbReference>
<comment type="pathway">
    <text evidence="2">Cell wall biogenesis; peptidoglycan biosynthesis.</text>
</comment>
<feature type="transmembrane region" description="Helical" evidence="19">
    <location>
        <begin position="215"/>
        <end position="234"/>
    </location>
</feature>
<feature type="transmembrane region" description="Helical" evidence="19">
    <location>
        <begin position="104"/>
        <end position="122"/>
    </location>
</feature>
<keyword evidence="20" id="KW-0132">Cell division</keyword>
<dbReference type="InterPro" id="IPR018365">
    <property type="entry name" value="Cell_cycle_FtsW-rel_CS"/>
</dbReference>
<evidence type="ECO:0000313" key="20">
    <source>
        <dbReference type="EMBL" id="PFG35881.1"/>
    </source>
</evidence>
<evidence type="ECO:0000256" key="4">
    <source>
        <dbReference type="ARBA" id="ARBA00022679"/>
    </source>
</evidence>
<evidence type="ECO:0000256" key="11">
    <source>
        <dbReference type="ARBA" id="ARBA00033270"/>
    </source>
</evidence>
<keyword evidence="3" id="KW-0328">Glycosyltransferase</keyword>
<evidence type="ECO:0000256" key="5">
    <source>
        <dbReference type="ARBA" id="ARBA00022692"/>
    </source>
</evidence>
<evidence type="ECO:0000256" key="1">
    <source>
        <dbReference type="ARBA" id="ARBA00004141"/>
    </source>
</evidence>
<dbReference type="GO" id="GO:0005886">
    <property type="term" value="C:plasma membrane"/>
    <property type="evidence" value="ECO:0007669"/>
    <property type="project" value="TreeGrafter"/>
</dbReference>
<dbReference type="EMBL" id="PDJH01000001">
    <property type="protein sequence ID" value="PFG35881.1"/>
    <property type="molecule type" value="Genomic_DNA"/>
</dbReference>
<feature type="transmembrane region" description="Helical" evidence="19">
    <location>
        <begin position="35"/>
        <end position="59"/>
    </location>
</feature>
<name>A0A2A9EBE4_9MICO</name>
<feature type="transmembrane region" description="Helical" evidence="19">
    <location>
        <begin position="339"/>
        <end position="363"/>
    </location>
</feature>
<dbReference type="PANTHER" id="PTHR30474">
    <property type="entry name" value="CELL CYCLE PROTEIN"/>
    <property type="match status" value="1"/>
</dbReference>
<dbReference type="EC" id="2.4.99.28" evidence="15"/>
<dbReference type="GO" id="GO:0008955">
    <property type="term" value="F:peptidoglycan glycosyltransferase activity"/>
    <property type="evidence" value="ECO:0007669"/>
    <property type="project" value="UniProtKB-EC"/>
</dbReference>